<dbReference type="PANTHER" id="PTHR13831">
    <property type="entry name" value="MEMBER OF THE HIR1 FAMILY OF WD-REPEAT PROTEINS"/>
    <property type="match status" value="1"/>
</dbReference>
<accession>A0A9N9E7J3</accession>
<dbReference type="GO" id="GO:0000417">
    <property type="term" value="C:HIR complex"/>
    <property type="evidence" value="ECO:0007669"/>
    <property type="project" value="TreeGrafter"/>
</dbReference>
<feature type="region of interest" description="Disordered" evidence="6">
    <location>
        <begin position="244"/>
        <end position="289"/>
    </location>
</feature>
<dbReference type="GO" id="GO:0005634">
    <property type="term" value="C:nucleus"/>
    <property type="evidence" value="ECO:0007669"/>
    <property type="project" value="UniProtKB-SubCell"/>
</dbReference>
<dbReference type="PANTHER" id="PTHR13831:SF0">
    <property type="entry name" value="PROTEIN HIRA"/>
    <property type="match status" value="1"/>
</dbReference>
<keyword evidence="4" id="KW-0156">Chromatin regulator</keyword>
<protein>
    <submittedName>
        <fullName evidence="8">1768_t:CDS:1</fullName>
    </submittedName>
</protein>
<evidence type="ECO:0000256" key="6">
    <source>
        <dbReference type="SAM" id="MobiDB-lite"/>
    </source>
</evidence>
<dbReference type="GO" id="GO:0006355">
    <property type="term" value="P:regulation of DNA-templated transcription"/>
    <property type="evidence" value="ECO:0007669"/>
    <property type="project" value="InterPro"/>
</dbReference>
<dbReference type="OrthoDB" id="1741719at2759"/>
<feature type="domain" description="Protein HIRA-like C-terminal" evidence="7">
    <location>
        <begin position="397"/>
        <end position="609"/>
    </location>
</feature>
<feature type="compositionally biased region" description="Low complexity" evidence="6">
    <location>
        <begin position="199"/>
        <end position="211"/>
    </location>
</feature>
<reference evidence="8" key="1">
    <citation type="submission" date="2021-06" db="EMBL/GenBank/DDBJ databases">
        <authorList>
            <person name="Kallberg Y."/>
            <person name="Tangrot J."/>
            <person name="Rosling A."/>
        </authorList>
    </citation>
    <scope>NUCLEOTIDE SEQUENCE</scope>
    <source>
        <strain evidence="8">FL130A</strain>
    </source>
</reference>
<feature type="region of interest" description="Disordered" evidence="6">
    <location>
        <begin position="617"/>
        <end position="643"/>
    </location>
</feature>
<name>A0A9N9E7J3_9GLOM</name>
<dbReference type="Pfam" id="PF07569">
    <property type="entry name" value="Hira"/>
    <property type="match status" value="1"/>
</dbReference>
<keyword evidence="9" id="KW-1185">Reference proteome</keyword>
<proteinExistence type="predicted"/>
<sequence length="643" mass="70018">MAKYGYKRKEPISLENTTQIALEEERAIINKNIKSKRIHDIMQGESTSSFVSTNSYNSGSTLSLNEPEVIVINDSSETPPPPANHVSVLIQPPTLEIKSTSAISSSSTTSSSHIHNNNGIDGLEQAFSSSLAINNNNNVVTKSSVPPSTPTHQNVTVTKEGKKRIQPFFVRSLSSQPPTPVPPAFASSSQISTENKLYTTSSTTSNGSFSSQNHSVINGHSIQFESPSSILPSGGIPALIVGNKRKESSSLPQSSSLASSTTPETDGTPSKKHHSIATGKSKIDNTATTSMDTQLDSRVINSAYSAYISPMITMSQVRLAQPKVLNSLRKDIVGFSNRRLECQNYVDKKPSKLICSEADNILWVDFIPSKVLLLVGYARFSAAACDDGSLYAYSAAGKRLLPPIILETPASFLSGLDNYLLCLSQAGLLNVWDLIRRTAIISSVSIAPILQAATLTNTKFSQQTIVSATLRPNGIPMLKTTSGDVWIFHLEMKSWMRVYDPRYTSLRTQFNGSELPTVLSILEGNSIESDDEKSMIMEYLNPASSATKETLHKEALHEASQSFGQIENELISAEILNSRRDFRRNLALYAQQLADTGSISKAKELCEELWVSDIKEGDLSSSEPSIKAKNIKSQAFTRDSSHT</sequence>
<feature type="non-terminal residue" evidence="8">
    <location>
        <position position="643"/>
    </location>
</feature>
<evidence type="ECO:0000256" key="3">
    <source>
        <dbReference type="ARBA" id="ARBA00022737"/>
    </source>
</evidence>
<feature type="compositionally biased region" description="Polar residues" evidence="6">
    <location>
        <begin position="631"/>
        <end position="643"/>
    </location>
</feature>
<evidence type="ECO:0000256" key="2">
    <source>
        <dbReference type="ARBA" id="ARBA00022574"/>
    </source>
</evidence>
<evidence type="ECO:0000256" key="1">
    <source>
        <dbReference type="ARBA" id="ARBA00004123"/>
    </source>
</evidence>
<dbReference type="GO" id="GO:0006351">
    <property type="term" value="P:DNA-templated transcription"/>
    <property type="evidence" value="ECO:0007669"/>
    <property type="project" value="InterPro"/>
</dbReference>
<dbReference type="InterPro" id="IPR019015">
    <property type="entry name" value="HIRA_B_motif"/>
</dbReference>
<evidence type="ECO:0000313" key="9">
    <source>
        <dbReference type="Proteomes" id="UP000789508"/>
    </source>
</evidence>
<dbReference type="EMBL" id="CAJVPS010011745">
    <property type="protein sequence ID" value="CAG8666622.1"/>
    <property type="molecule type" value="Genomic_DNA"/>
</dbReference>
<dbReference type="GO" id="GO:0031491">
    <property type="term" value="F:nucleosome binding"/>
    <property type="evidence" value="ECO:0007669"/>
    <property type="project" value="TreeGrafter"/>
</dbReference>
<evidence type="ECO:0000256" key="5">
    <source>
        <dbReference type="ARBA" id="ARBA00023242"/>
    </source>
</evidence>
<feature type="region of interest" description="Disordered" evidence="6">
    <location>
        <begin position="140"/>
        <end position="212"/>
    </location>
</feature>
<dbReference type="GO" id="GO:0000785">
    <property type="term" value="C:chromatin"/>
    <property type="evidence" value="ECO:0007669"/>
    <property type="project" value="TreeGrafter"/>
</dbReference>
<keyword evidence="5" id="KW-0539">Nucleus</keyword>
<dbReference type="GO" id="GO:0006338">
    <property type="term" value="P:chromatin remodeling"/>
    <property type="evidence" value="ECO:0007669"/>
    <property type="project" value="InterPro"/>
</dbReference>
<feature type="non-terminal residue" evidence="8">
    <location>
        <position position="1"/>
    </location>
</feature>
<feature type="compositionally biased region" description="Polar residues" evidence="6">
    <location>
        <begin position="186"/>
        <end position="198"/>
    </location>
</feature>
<dbReference type="AlphaFoldDB" id="A0A9N9E7J3"/>
<comment type="caution">
    <text evidence="8">The sequence shown here is derived from an EMBL/GenBank/DDBJ whole genome shotgun (WGS) entry which is preliminary data.</text>
</comment>
<keyword evidence="2" id="KW-0853">WD repeat</keyword>
<dbReference type="InterPro" id="IPR011494">
    <property type="entry name" value="HIRA-like_C"/>
</dbReference>
<dbReference type="InterPro" id="IPR031120">
    <property type="entry name" value="HIR1-like"/>
</dbReference>
<evidence type="ECO:0000313" key="8">
    <source>
        <dbReference type="EMBL" id="CAG8666622.1"/>
    </source>
</evidence>
<dbReference type="Pfam" id="PF09453">
    <property type="entry name" value="HIRA_B"/>
    <property type="match status" value="1"/>
</dbReference>
<keyword evidence="3" id="KW-0677">Repeat</keyword>
<evidence type="ECO:0000256" key="4">
    <source>
        <dbReference type="ARBA" id="ARBA00022853"/>
    </source>
</evidence>
<dbReference type="Proteomes" id="UP000789508">
    <property type="component" value="Unassembled WGS sequence"/>
</dbReference>
<gene>
    <name evidence="8" type="ORF">ALEPTO_LOCUS10473</name>
</gene>
<feature type="compositionally biased region" description="Low complexity" evidence="6">
    <location>
        <begin position="249"/>
        <end position="263"/>
    </location>
</feature>
<evidence type="ECO:0000259" key="7">
    <source>
        <dbReference type="Pfam" id="PF07569"/>
    </source>
</evidence>
<organism evidence="8 9">
    <name type="scientific">Ambispora leptoticha</name>
    <dbReference type="NCBI Taxonomy" id="144679"/>
    <lineage>
        <taxon>Eukaryota</taxon>
        <taxon>Fungi</taxon>
        <taxon>Fungi incertae sedis</taxon>
        <taxon>Mucoromycota</taxon>
        <taxon>Glomeromycotina</taxon>
        <taxon>Glomeromycetes</taxon>
        <taxon>Archaeosporales</taxon>
        <taxon>Ambisporaceae</taxon>
        <taxon>Ambispora</taxon>
    </lineage>
</organism>
<comment type="subcellular location">
    <subcellularLocation>
        <location evidence="1">Nucleus</location>
    </subcellularLocation>
</comment>